<dbReference type="PANTHER" id="PTHR23272:SF104">
    <property type="entry name" value="HAT FAMILY DIMERISATION DOMAIN CONTAINING PROTEIN, EXPRESSED"/>
    <property type="match status" value="1"/>
</dbReference>
<protein>
    <recommendedName>
        <fullName evidence="1">HAT C-terminal dimerisation domain-containing protein</fullName>
    </recommendedName>
</protein>
<name>A0A4Q4MY15_ALTAL</name>
<gene>
    <name evidence="2" type="ORF">AA0117_g12683</name>
</gene>
<dbReference type="InterPro" id="IPR012337">
    <property type="entry name" value="RNaseH-like_sf"/>
</dbReference>
<dbReference type="Pfam" id="PF05699">
    <property type="entry name" value="Dimer_Tnp_hAT"/>
    <property type="match status" value="1"/>
</dbReference>
<evidence type="ECO:0000313" key="2">
    <source>
        <dbReference type="EMBL" id="RYN63535.1"/>
    </source>
</evidence>
<proteinExistence type="predicted"/>
<dbReference type="Proteomes" id="UP000291422">
    <property type="component" value="Unassembled WGS sequence"/>
</dbReference>
<dbReference type="EMBL" id="PDXD01000082">
    <property type="protein sequence ID" value="RYN63535.1"/>
    <property type="molecule type" value="Genomic_DNA"/>
</dbReference>
<comment type="caution">
    <text evidence="2">The sequence shown here is derived from an EMBL/GenBank/DDBJ whole genome shotgun (WGS) entry which is preliminary data.</text>
</comment>
<dbReference type="AlphaFoldDB" id="A0A4Q4MY15"/>
<accession>A0A4Q4MY15</accession>
<dbReference type="SUPFAM" id="SSF53098">
    <property type="entry name" value="Ribonuclease H-like"/>
    <property type="match status" value="1"/>
</dbReference>
<dbReference type="PANTHER" id="PTHR23272">
    <property type="entry name" value="BED FINGER-RELATED"/>
    <property type="match status" value="1"/>
</dbReference>
<sequence length="185" mass="21068">MVACIETGWAKLNHYYKLTDRSPVYIAAIVLNSKWKFEYFTGIWTPGWVGDAKQQLRAFWQERYQSKGVSTETVTMAITPTPRNAYQAWINSKLAPVDCLDEYSRYLTDPTLPHIVDALPWWVQQRGQHPALGTMAIDILSIPGMSDEPERVFSGARRTTTDFRGSLKASSIEMLECIKSWRGSS</sequence>
<evidence type="ECO:0000259" key="1">
    <source>
        <dbReference type="Pfam" id="PF05699"/>
    </source>
</evidence>
<reference evidence="3" key="1">
    <citation type="journal article" date="2019" name="bioRxiv">
        <title>Genomics, evolutionary history and diagnostics of the Alternaria alternata species group including apple and Asian pear pathotypes.</title>
        <authorList>
            <person name="Armitage A.D."/>
            <person name="Cockerton H.M."/>
            <person name="Sreenivasaprasad S."/>
            <person name="Woodhall J.W."/>
            <person name="Lane C.R."/>
            <person name="Harrison R.J."/>
            <person name="Clarkson J.P."/>
        </authorList>
    </citation>
    <scope>NUCLEOTIDE SEQUENCE [LARGE SCALE GENOMIC DNA]</scope>
    <source>
        <strain evidence="3">FERA 1177</strain>
    </source>
</reference>
<feature type="domain" description="HAT C-terminal dimerisation" evidence="1">
    <location>
        <begin position="102"/>
        <end position="181"/>
    </location>
</feature>
<dbReference type="InterPro" id="IPR008906">
    <property type="entry name" value="HATC_C_dom"/>
</dbReference>
<dbReference type="GO" id="GO:0046983">
    <property type="term" value="F:protein dimerization activity"/>
    <property type="evidence" value="ECO:0007669"/>
    <property type="project" value="InterPro"/>
</dbReference>
<organism evidence="2 3">
    <name type="scientific">Alternaria alternata</name>
    <name type="common">Alternaria rot fungus</name>
    <name type="synonym">Torula alternata</name>
    <dbReference type="NCBI Taxonomy" id="5599"/>
    <lineage>
        <taxon>Eukaryota</taxon>
        <taxon>Fungi</taxon>
        <taxon>Dikarya</taxon>
        <taxon>Ascomycota</taxon>
        <taxon>Pezizomycotina</taxon>
        <taxon>Dothideomycetes</taxon>
        <taxon>Pleosporomycetidae</taxon>
        <taxon>Pleosporales</taxon>
        <taxon>Pleosporineae</taxon>
        <taxon>Pleosporaceae</taxon>
        <taxon>Alternaria</taxon>
        <taxon>Alternaria sect. Alternaria</taxon>
        <taxon>Alternaria alternata complex</taxon>
    </lineage>
</organism>
<evidence type="ECO:0000313" key="3">
    <source>
        <dbReference type="Proteomes" id="UP000291422"/>
    </source>
</evidence>